<dbReference type="Proteomes" id="UP000515154">
    <property type="component" value="Linkage group LG13"/>
</dbReference>
<dbReference type="AlphaFoldDB" id="A0A6P7T0J7"/>
<protein>
    <submittedName>
        <fullName evidence="2">Uncharacterized protein LOC115218286</fullName>
    </submittedName>
</protein>
<accession>A0A6P7T0J7</accession>
<keyword evidence="1" id="KW-1185">Reference proteome</keyword>
<proteinExistence type="predicted"/>
<dbReference type="KEGG" id="osn:115218286"/>
<name>A0A6P7T0J7_9MOLL</name>
<sequence>MNKLLQGNRKTLVDCKSFTTTIISKLVLFKTNISKRQFYQFPQLDSLKDELVDEDLTTYRNYLQSLHDNTVERFQDVFALNIPNWFSNPFEVDAVDCEDGV</sequence>
<reference evidence="2" key="1">
    <citation type="submission" date="2025-08" db="UniProtKB">
        <authorList>
            <consortium name="RefSeq"/>
        </authorList>
    </citation>
    <scope>IDENTIFICATION</scope>
</reference>
<evidence type="ECO:0000313" key="2">
    <source>
        <dbReference type="RefSeq" id="XP_029643897.1"/>
    </source>
</evidence>
<gene>
    <name evidence="2" type="primary">LOC115218286</name>
</gene>
<evidence type="ECO:0000313" key="1">
    <source>
        <dbReference type="Proteomes" id="UP000515154"/>
    </source>
</evidence>
<organism evidence="1 2">
    <name type="scientific">Octopus sinensis</name>
    <name type="common">East Asian common octopus</name>
    <dbReference type="NCBI Taxonomy" id="2607531"/>
    <lineage>
        <taxon>Eukaryota</taxon>
        <taxon>Metazoa</taxon>
        <taxon>Spiralia</taxon>
        <taxon>Lophotrochozoa</taxon>
        <taxon>Mollusca</taxon>
        <taxon>Cephalopoda</taxon>
        <taxon>Coleoidea</taxon>
        <taxon>Octopodiformes</taxon>
        <taxon>Octopoda</taxon>
        <taxon>Incirrata</taxon>
        <taxon>Octopodidae</taxon>
        <taxon>Octopus</taxon>
    </lineage>
</organism>
<dbReference type="RefSeq" id="XP_029643897.1">
    <property type="nucleotide sequence ID" value="XM_029788037.1"/>
</dbReference>